<keyword evidence="4" id="KW-1185">Reference proteome</keyword>
<sequence>MKKSLVVCLLGMFSSSGMADMTWTTEHGDLKVYGDVEFNLDAASSAGQLTSFKTDDNKDWRVGDSEKWDINGRILLGLDGYRKGKNDQFAGFSVQPLVNVSGNLSADDAAFFFGQEKNWKIKVGRFEAYDMFPLNQDTFIQYSGNTSNDLYSDGFGYIYMMKEGRGRSSGGGAVLLSKEAGPLYLELNTLVKDGTTLFADNGYHGNVLENEKNAAYVRPVAALRFDKASIALAMETNIVSNAYGFRDASGDIQDQSQRTGYGATFTWNSLKEDPNDGMVFNISTAYMNAKDEKDFSAGSNILWRNFELGYIFANNDIQAFNMNNLVAKDGVATVPGRYDIHTIHTSYRITNVMDMDNFNIDLGAYWSMLNLPDNDGSRANDDSDRYGARVRFKYYFF</sequence>
<dbReference type="OrthoDB" id="5622860at2"/>
<reference evidence="2" key="2">
    <citation type="submission" date="2020-12" db="EMBL/GenBank/DDBJ databases">
        <title>Antibiotic resistance and phylogeny of Pseudomonas spp. isolated over three decades from chicken meat in the Norwegian food chain.</title>
        <authorList>
            <person name="Moen B."/>
        </authorList>
    </citation>
    <scope>NUCLEOTIDE SEQUENCE</scope>
    <source>
        <strain evidence="2">MF6762</strain>
    </source>
</reference>
<dbReference type="AlphaFoldDB" id="A0A8I1K7I2"/>
<feature type="chain" id="PRO_5034819020" evidence="1">
    <location>
        <begin position="20"/>
        <end position="397"/>
    </location>
</feature>
<dbReference type="GeneID" id="96620729"/>
<dbReference type="EMBL" id="LT629795">
    <property type="protein sequence ID" value="SDU61475.1"/>
    <property type="molecule type" value="Genomic_DNA"/>
</dbReference>
<dbReference type="EMBL" id="JAEKCZ010000005">
    <property type="protein sequence ID" value="MBJ2256290.1"/>
    <property type="molecule type" value="Genomic_DNA"/>
</dbReference>
<dbReference type="RefSeq" id="WP_037032552.1">
    <property type="nucleotide sequence ID" value="NZ_ATLR01000034.1"/>
</dbReference>
<feature type="signal peptide" evidence="1">
    <location>
        <begin position="1"/>
        <end position="19"/>
    </location>
</feature>
<evidence type="ECO:0000313" key="4">
    <source>
        <dbReference type="Proteomes" id="UP000182058"/>
    </source>
</evidence>
<evidence type="ECO:0000313" key="2">
    <source>
        <dbReference type="EMBL" id="MBJ2256290.1"/>
    </source>
</evidence>
<accession>A0A8I1K7I2</accession>
<dbReference type="Pfam" id="PF16966">
    <property type="entry name" value="Porin_8"/>
    <property type="match status" value="1"/>
</dbReference>
<gene>
    <name evidence="2" type="ORF">JFT45_07140</name>
    <name evidence="3" type="ORF">SAMN04490201_3142</name>
</gene>
<reference evidence="3 4" key="1">
    <citation type="submission" date="2016-10" db="EMBL/GenBank/DDBJ databases">
        <authorList>
            <person name="Varghese N."/>
            <person name="Submissions S."/>
        </authorList>
    </citation>
    <scope>NUCLEOTIDE SEQUENCE [LARGE SCALE GENOMIC DNA]</scope>
    <source>
        <strain evidence="3 4">BS3667</strain>
    </source>
</reference>
<dbReference type="Proteomes" id="UP000658390">
    <property type="component" value="Unassembled WGS sequence"/>
</dbReference>
<protein>
    <submittedName>
        <fullName evidence="2">Carbohydrate porin</fullName>
    </submittedName>
    <submittedName>
        <fullName evidence="3">Porin-like glycoporin RafY</fullName>
    </submittedName>
</protein>
<organism evidence="2 5">
    <name type="scientific">Pseudomonas psychrophila</name>
    <dbReference type="NCBI Taxonomy" id="122355"/>
    <lineage>
        <taxon>Bacteria</taxon>
        <taxon>Pseudomonadati</taxon>
        <taxon>Pseudomonadota</taxon>
        <taxon>Gammaproteobacteria</taxon>
        <taxon>Pseudomonadales</taxon>
        <taxon>Pseudomonadaceae</taxon>
        <taxon>Pseudomonas</taxon>
    </lineage>
</organism>
<dbReference type="InterPro" id="IPR016963">
    <property type="entry name" value="Glycoporin_RafY"/>
</dbReference>
<evidence type="ECO:0000313" key="3">
    <source>
        <dbReference type="EMBL" id="SDU61475.1"/>
    </source>
</evidence>
<proteinExistence type="predicted"/>
<evidence type="ECO:0000313" key="5">
    <source>
        <dbReference type="Proteomes" id="UP000658390"/>
    </source>
</evidence>
<evidence type="ECO:0000256" key="1">
    <source>
        <dbReference type="SAM" id="SignalP"/>
    </source>
</evidence>
<dbReference type="Proteomes" id="UP000182058">
    <property type="component" value="Chromosome I"/>
</dbReference>
<name>A0A8I1K7I2_9PSED</name>
<keyword evidence="1" id="KW-0732">Signal</keyword>